<proteinExistence type="predicted"/>
<feature type="region of interest" description="Disordered" evidence="1">
    <location>
        <begin position="273"/>
        <end position="302"/>
    </location>
</feature>
<dbReference type="EMBL" id="JAGSXJ010000003">
    <property type="protein sequence ID" value="KAH6693684.1"/>
    <property type="molecule type" value="Genomic_DNA"/>
</dbReference>
<gene>
    <name evidence="2" type="ORF">F5X68DRAFT_199516</name>
</gene>
<accession>A0A9P9AGH9</accession>
<keyword evidence="3" id="KW-1185">Reference proteome</keyword>
<evidence type="ECO:0000313" key="2">
    <source>
        <dbReference type="EMBL" id="KAH6693684.1"/>
    </source>
</evidence>
<feature type="compositionally biased region" description="Basic and acidic residues" evidence="1">
    <location>
        <begin position="274"/>
        <end position="283"/>
    </location>
</feature>
<feature type="compositionally biased region" description="Basic and acidic residues" evidence="1">
    <location>
        <begin position="292"/>
        <end position="302"/>
    </location>
</feature>
<organism evidence="2 3">
    <name type="scientific">Plectosphaerella plurivora</name>
    <dbReference type="NCBI Taxonomy" id="936078"/>
    <lineage>
        <taxon>Eukaryota</taxon>
        <taxon>Fungi</taxon>
        <taxon>Dikarya</taxon>
        <taxon>Ascomycota</taxon>
        <taxon>Pezizomycotina</taxon>
        <taxon>Sordariomycetes</taxon>
        <taxon>Hypocreomycetidae</taxon>
        <taxon>Glomerellales</taxon>
        <taxon>Plectosphaerellaceae</taxon>
        <taxon>Plectosphaerella</taxon>
    </lineage>
</organism>
<evidence type="ECO:0000313" key="3">
    <source>
        <dbReference type="Proteomes" id="UP000770015"/>
    </source>
</evidence>
<sequence>MQQQREGEPSGPPPPYPDDPTLPPLQASVPVPVAASPVERKPRVVAEDPDLKVCSHWHTLLVSLIEADADANVTVTPLRDAKQKHPASLAPRSVLHFWSPVGAPTKSSTHVPTQLTEENLRYIQGFQDLGAFTFPLPPRCSPVEIHDYLTSLSVDPSPGAEGNDSDDESDDAIEIIGAQLSLLPTSSDGPKVRMFTISVLGDSPDALFATGDAPAWKWAKPSNVYGRKTGLWEIEPAVAIEHASWEAGRDIMMLVRGFYEEHRAWMEGTPVPRLLEKGEKPPADDTVPEVSAEVREHDSGDV</sequence>
<feature type="compositionally biased region" description="Low complexity" evidence="1">
    <location>
        <begin position="24"/>
        <end position="37"/>
    </location>
</feature>
<evidence type="ECO:0000256" key="1">
    <source>
        <dbReference type="SAM" id="MobiDB-lite"/>
    </source>
</evidence>
<feature type="region of interest" description="Disordered" evidence="1">
    <location>
        <begin position="1"/>
        <end position="39"/>
    </location>
</feature>
<dbReference type="AlphaFoldDB" id="A0A9P9AGH9"/>
<name>A0A9P9AGH9_9PEZI</name>
<reference evidence="2" key="1">
    <citation type="journal article" date="2021" name="Nat. Commun.">
        <title>Genetic determinants of endophytism in the Arabidopsis root mycobiome.</title>
        <authorList>
            <person name="Mesny F."/>
            <person name="Miyauchi S."/>
            <person name="Thiergart T."/>
            <person name="Pickel B."/>
            <person name="Atanasova L."/>
            <person name="Karlsson M."/>
            <person name="Huettel B."/>
            <person name="Barry K.W."/>
            <person name="Haridas S."/>
            <person name="Chen C."/>
            <person name="Bauer D."/>
            <person name="Andreopoulos W."/>
            <person name="Pangilinan J."/>
            <person name="LaButti K."/>
            <person name="Riley R."/>
            <person name="Lipzen A."/>
            <person name="Clum A."/>
            <person name="Drula E."/>
            <person name="Henrissat B."/>
            <person name="Kohler A."/>
            <person name="Grigoriev I.V."/>
            <person name="Martin F.M."/>
            <person name="Hacquard S."/>
        </authorList>
    </citation>
    <scope>NUCLEOTIDE SEQUENCE</scope>
    <source>
        <strain evidence="2">MPI-SDFR-AT-0117</strain>
    </source>
</reference>
<dbReference type="Proteomes" id="UP000770015">
    <property type="component" value="Unassembled WGS sequence"/>
</dbReference>
<feature type="compositionally biased region" description="Pro residues" evidence="1">
    <location>
        <begin position="10"/>
        <end position="23"/>
    </location>
</feature>
<dbReference type="OrthoDB" id="3476937at2759"/>
<comment type="caution">
    <text evidence="2">The sequence shown here is derived from an EMBL/GenBank/DDBJ whole genome shotgun (WGS) entry which is preliminary data.</text>
</comment>
<protein>
    <submittedName>
        <fullName evidence="2">Uncharacterized protein</fullName>
    </submittedName>
</protein>